<evidence type="ECO:0000313" key="9">
    <source>
        <dbReference type="Proteomes" id="UP000072660"/>
    </source>
</evidence>
<gene>
    <name evidence="8" type="ORF">AXE65_01020</name>
</gene>
<feature type="transmembrane region" description="Helical" evidence="6">
    <location>
        <begin position="86"/>
        <end position="110"/>
    </location>
</feature>
<dbReference type="PANTHER" id="PTHR47371:SF3">
    <property type="entry name" value="PHOSPHOGLYCEROL TRANSFERASE I"/>
    <property type="match status" value="1"/>
</dbReference>
<dbReference type="EMBL" id="LSZO01000124">
    <property type="protein sequence ID" value="KXU38508.1"/>
    <property type="molecule type" value="Genomic_DNA"/>
</dbReference>
<dbReference type="InterPro" id="IPR000917">
    <property type="entry name" value="Sulfatase_N"/>
</dbReference>
<evidence type="ECO:0000256" key="2">
    <source>
        <dbReference type="ARBA" id="ARBA00022475"/>
    </source>
</evidence>
<keyword evidence="3 6" id="KW-0812">Transmembrane</keyword>
<proteinExistence type="predicted"/>
<dbReference type="AlphaFoldDB" id="A0A139SV67"/>
<keyword evidence="2" id="KW-1003">Cell membrane</keyword>
<dbReference type="Gene3D" id="3.40.720.10">
    <property type="entry name" value="Alkaline Phosphatase, subunit A"/>
    <property type="match status" value="1"/>
</dbReference>
<evidence type="ECO:0000256" key="5">
    <source>
        <dbReference type="ARBA" id="ARBA00023136"/>
    </source>
</evidence>
<organism evidence="8 9">
    <name type="scientific">Ventosimonas gracilis</name>
    <dbReference type="NCBI Taxonomy" id="1680762"/>
    <lineage>
        <taxon>Bacteria</taxon>
        <taxon>Pseudomonadati</taxon>
        <taxon>Pseudomonadota</taxon>
        <taxon>Gammaproteobacteria</taxon>
        <taxon>Pseudomonadales</taxon>
        <taxon>Ventosimonadaceae</taxon>
        <taxon>Ventosimonas</taxon>
    </lineage>
</organism>
<evidence type="ECO:0000313" key="8">
    <source>
        <dbReference type="EMBL" id="KXU38508.1"/>
    </source>
</evidence>
<comment type="subcellular location">
    <subcellularLocation>
        <location evidence="1">Cell membrane</location>
        <topology evidence="1">Multi-pass membrane protein</topology>
    </subcellularLocation>
</comment>
<keyword evidence="5 6" id="KW-0472">Membrane</keyword>
<evidence type="ECO:0000256" key="6">
    <source>
        <dbReference type="SAM" id="Phobius"/>
    </source>
</evidence>
<feature type="transmembrane region" description="Helical" evidence="6">
    <location>
        <begin position="48"/>
        <end position="74"/>
    </location>
</feature>
<dbReference type="SUPFAM" id="SSF53649">
    <property type="entry name" value="Alkaline phosphatase-like"/>
    <property type="match status" value="1"/>
</dbReference>
<dbReference type="Pfam" id="PF00884">
    <property type="entry name" value="Sulfatase"/>
    <property type="match status" value="1"/>
</dbReference>
<dbReference type="Gene3D" id="3.30.1120.80">
    <property type="match status" value="1"/>
</dbReference>
<dbReference type="InterPro" id="IPR050448">
    <property type="entry name" value="OpgB/LTA_synthase_biosynth"/>
</dbReference>
<keyword evidence="4 6" id="KW-1133">Transmembrane helix</keyword>
<comment type="caution">
    <text evidence="8">The sequence shown here is derived from an EMBL/GenBank/DDBJ whole genome shotgun (WGS) entry which is preliminary data.</text>
</comment>
<feature type="transmembrane region" description="Helical" evidence="6">
    <location>
        <begin position="175"/>
        <end position="196"/>
    </location>
</feature>
<dbReference type="GO" id="GO:0005886">
    <property type="term" value="C:plasma membrane"/>
    <property type="evidence" value="ECO:0007669"/>
    <property type="project" value="UniProtKB-SubCell"/>
</dbReference>
<dbReference type="RefSeq" id="WP_068389154.1">
    <property type="nucleotide sequence ID" value="NZ_LSZO01000124.1"/>
</dbReference>
<feature type="domain" description="Sulfatase N-terminal" evidence="7">
    <location>
        <begin position="280"/>
        <end position="549"/>
    </location>
</feature>
<dbReference type="Proteomes" id="UP000072660">
    <property type="component" value="Unassembled WGS sequence"/>
</dbReference>
<keyword evidence="9" id="KW-1185">Reference proteome</keyword>
<name>A0A139SV67_9GAMM</name>
<dbReference type="OrthoDB" id="9760224at2"/>
<evidence type="ECO:0000256" key="1">
    <source>
        <dbReference type="ARBA" id="ARBA00004651"/>
    </source>
</evidence>
<dbReference type="CDD" id="cd16015">
    <property type="entry name" value="LTA_synthase"/>
    <property type="match status" value="1"/>
</dbReference>
<evidence type="ECO:0000259" key="7">
    <source>
        <dbReference type="Pfam" id="PF00884"/>
    </source>
</evidence>
<accession>A0A139SV67</accession>
<dbReference type="PANTHER" id="PTHR47371">
    <property type="entry name" value="LIPOTEICHOIC ACID SYNTHASE"/>
    <property type="match status" value="1"/>
</dbReference>
<evidence type="ECO:0000256" key="4">
    <source>
        <dbReference type="ARBA" id="ARBA00022989"/>
    </source>
</evidence>
<feature type="transmembrane region" description="Helical" evidence="6">
    <location>
        <begin position="141"/>
        <end position="163"/>
    </location>
</feature>
<dbReference type="InterPro" id="IPR017850">
    <property type="entry name" value="Alkaline_phosphatase_core_sf"/>
</dbReference>
<reference evidence="8 9" key="1">
    <citation type="submission" date="2016-02" db="EMBL/GenBank/DDBJ databases">
        <authorList>
            <person name="Wen L."/>
            <person name="He K."/>
            <person name="Yang H."/>
        </authorList>
    </citation>
    <scope>NUCLEOTIDE SEQUENCE [LARGE SCALE GENOMIC DNA]</scope>
    <source>
        <strain evidence="8 9">CV58</strain>
    </source>
</reference>
<protein>
    <submittedName>
        <fullName evidence="8">Sulfatase</fullName>
    </submittedName>
</protein>
<evidence type="ECO:0000256" key="3">
    <source>
        <dbReference type="ARBA" id="ARBA00022692"/>
    </source>
</evidence>
<sequence>MSKFRYAQPAYLAVLLGVWLLLFLATRTLLLATDFAGTGIHLSELPKLYGTGLFYDLVFLLYVSLPLSLYLLFCPKKLWHTRFHRWFLLALATLSFFVMLFTATAEWLFWDEFGVRFNFIAVDYLVYSKEVVDNIMQSYPIVPLLSLLALLAVLLTWLLRPLLRRALAAPLLPKSGAFFALLVLALLNGAVLFGVGQDFPRASGGNSYLRELSSNGPYQFFAAFRNNELDYRGLYTTLDDVQVAKLLREQVAPKGVRFIGTDPLSIRRVVENPGAEKHLNIVLVTVESLSAKYLGSFGDKRGLTPNLDELRQQSLFFTHFYATGTSTDRGLEAVTLSIPPTPGRSIVKRIGRETGYASLGQQLAARGYDSVFLYGGRGYFDNMNAFFSGNGYRIVDQSSVPESQISFKNAWGMADEDLYQQALKVADEDYQAAKPFFFHIMTTSNHRPYSYPDGRIDIASGSGREGAVKYTDYAIGEFVKAAQQKPWFDDTLFVFLADHCAGSAGRQDLPVENYHIPLFIYAPKHVAAREFSGVSSQIDLAPTLLGLLNMDYVSTFFGRDLLRESTLPGRALIGNYQHLGLFDGENLAILSPGKGMRRHNEALAASVEVKVDTKDPLIQRAIAWYQGASYAFSHRLLAWQADNLPHPQNAALQHPQQVALRP</sequence>